<dbReference type="SMART" id="SM00327">
    <property type="entry name" value="VWA"/>
    <property type="match status" value="1"/>
</dbReference>
<accession>A0ABT7PD86</accession>
<keyword evidence="1" id="KW-1133">Transmembrane helix</keyword>
<keyword evidence="1" id="KW-0812">Transmembrane</keyword>
<sequence>MGALFQSTGAAPSRHAVSWTKFVPGFVSLAIVLLVGVFAATAVFPVHTVNAGSGETSSQVQLDVGVANPTMLSGKKNQINHLRISLTGFDLPKSQRRPSVNTAIVIDQSGSMNGAKIEQARRAAIAAVQRLRDDDIVSVVLYADSASVLVPATKASDREAIIEKIQSIRAQGSTALFAGVSKGAAEVRKFLDEDYVNRVILLSDGKANVGPKSPRELERLGTSLVKEGISVSTLGLGLGYNEDLMSRLASAGSGNHMFVEQADDLVAVFQQEFNDLLSVVASDFEIHTTIGEGVRPIRVLNHEADISGQDIYIPLTQLYARQQRYFIVEVEVPTGKDGSEMPLATVEVSYRNMVSETKDSLSSSVQVRFSSDAKMVEKYRDTETLAQCAIQLANDANVRATLLRDQGKIEEAKELLLRNCAELEQLDDQYGASLAEPLAKEIKRNANLNRAQSQTIESPANWNRSRKMMIFEQSRNAAQQDYRVEAPSADKP</sequence>
<keyword evidence="1" id="KW-0472">Membrane</keyword>
<evidence type="ECO:0000259" key="2">
    <source>
        <dbReference type="PROSITE" id="PS50234"/>
    </source>
</evidence>
<dbReference type="PANTHER" id="PTHR10579">
    <property type="entry name" value="CALCIUM-ACTIVATED CHLORIDE CHANNEL REGULATOR"/>
    <property type="match status" value="1"/>
</dbReference>
<dbReference type="InterPro" id="IPR051266">
    <property type="entry name" value="CLCR"/>
</dbReference>
<evidence type="ECO:0000313" key="4">
    <source>
        <dbReference type="Proteomes" id="UP001239462"/>
    </source>
</evidence>
<dbReference type="PROSITE" id="PS50234">
    <property type="entry name" value="VWFA"/>
    <property type="match status" value="1"/>
</dbReference>
<organism evidence="3 4">
    <name type="scientific">Roseiconus lacunae</name>
    <dbReference type="NCBI Taxonomy" id="2605694"/>
    <lineage>
        <taxon>Bacteria</taxon>
        <taxon>Pseudomonadati</taxon>
        <taxon>Planctomycetota</taxon>
        <taxon>Planctomycetia</taxon>
        <taxon>Pirellulales</taxon>
        <taxon>Pirellulaceae</taxon>
        <taxon>Roseiconus</taxon>
    </lineage>
</organism>
<dbReference type="RefSeq" id="WP_149497128.1">
    <property type="nucleotide sequence ID" value="NZ_JASZZN010000002.1"/>
</dbReference>
<protein>
    <submittedName>
        <fullName evidence="3">VWA domain-containing protein</fullName>
    </submittedName>
</protein>
<gene>
    <name evidence="3" type="ORF">QTN89_03340</name>
</gene>
<dbReference type="Proteomes" id="UP001239462">
    <property type="component" value="Unassembled WGS sequence"/>
</dbReference>
<dbReference type="EMBL" id="JASZZN010000002">
    <property type="protein sequence ID" value="MDM4014452.1"/>
    <property type="molecule type" value="Genomic_DNA"/>
</dbReference>
<name>A0ABT7PD86_9BACT</name>
<dbReference type="Gene3D" id="3.40.50.410">
    <property type="entry name" value="von Willebrand factor, type A domain"/>
    <property type="match status" value="1"/>
</dbReference>
<dbReference type="Pfam" id="PF00092">
    <property type="entry name" value="VWA"/>
    <property type="match status" value="1"/>
</dbReference>
<evidence type="ECO:0000313" key="3">
    <source>
        <dbReference type="EMBL" id="MDM4014452.1"/>
    </source>
</evidence>
<comment type="caution">
    <text evidence="3">The sequence shown here is derived from an EMBL/GenBank/DDBJ whole genome shotgun (WGS) entry which is preliminary data.</text>
</comment>
<dbReference type="InterPro" id="IPR002035">
    <property type="entry name" value="VWF_A"/>
</dbReference>
<evidence type="ECO:0000256" key="1">
    <source>
        <dbReference type="SAM" id="Phobius"/>
    </source>
</evidence>
<dbReference type="PANTHER" id="PTHR10579:SF43">
    <property type="entry name" value="ZINC FINGER (C3HC4-TYPE RING FINGER) FAMILY PROTEIN"/>
    <property type="match status" value="1"/>
</dbReference>
<proteinExistence type="predicted"/>
<feature type="transmembrane region" description="Helical" evidence="1">
    <location>
        <begin position="22"/>
        <end position="44"/>
    </location>
</feature>
<reference evidence="3 4" key="1">
    <citation type="submission" date="2023-06" db="EMBL/GenBank/DDBJ databases">
        <title>Roseiconus lacunae JC819 isolated from Gulf of Mannar region, Tamil Nadu.</title>
        <authorList>
            <person name="Pk S."/>
            <person name="Ch S."/>
            <person name="Ch V.R."/>
        </authorList>
    </citation>
    <scope>NUCLEOTIDE SEQUENCE [LARGE SCALE GENOMIC DNA]</scope>
    <source>
        <strain evidence="3 4">JC819</strain>
    </source>
</reference>
<keyword evidence="4" id="KW-1185">Reference proteome</keyword>
<dbReference type="InterPro" id="IPR036465">
    <property type="entry name" value="vWFA_dom_sf"/>
</dbReference>
<feature type="domain" description="VWFA" evidence="2">
    <location>
        <begin position="101"/>
        <end position="277"/>
    </location>
</feature>
<dbReference type="SUPFAM" id="SSF53300">
    <property type="entry name" value="vWA-like"/>
    <property type="match status" value="1"/>
</dbReference>